<organism evidence="7 8">
    <name type="scientific">Ensete ventricosum</name>
    <name type="common">Abyssinian banana</name>
    <name type="synonym">Musa ensete</name>
    <dbReference type="NCBI Taxonomy" id="4639"/>
    <lineage>
        <taxon>Eukaryota</taxon>
        <taxon>Viridiplantae</taxon>
        <taxon>Streptophyta</taxon>
        <taxon>Embryophyta</taxon>
        <taxon>Tracheophyta</taxon>
        <taxon>Spermatophyta</taxon>
        <taxon>Magnoliopsida</taxon>
        <taxon>Liliopsida</taxon>
        <taxon>Zingiberales</taxon>
        <taxon>Musaceae</taxon>
        <taxon>Ensete</taxon>
    </lineage>
</organism>
<dbReference type="Proteomes" id="UP000287651">
    <property type="component" value="Unassembled WGS sequence"/>
</dbReference>
<dbReference type="Pfam" id="PF10520">
    <property type="entry name" value="Lipid_desat"/>
    <property type="match status" value="1"/>
</dbReference>
<proteinExistence type="inferred from homology"/>
<keyword evidence="5" id="KW-0472">Membrane</keyword>
<dbReference type="PANTHER" id="PTHR48140">
    <property type="entry name" value="FATTY ACID DESATURASE 4, CHLOROPLASTIC-RELATED"/>
    <property type="match status" value="1"/>
</dbReference>
<name>A0A426YB21_ENSVE</name>
<reference evidence="7 8" key="1">
    <citation type="journal article" date="2014" name="Agronomy (Basel)">
        <title>A Draft Genome Sequence for Ensete ventricosum, the Drought-Tolerant Tree Against Hunger.</title>
        <authorList>
            <person name="Harrison J."/>
            <person name="Moore K.A."/>
            <person name="Paszkiewicz K."/>
            <person name="Jones T."/>
            <person name="Grant M."/>
            <person name="Ambacheew D."/>
            <person name="Muzemil S."/>
            <person name="Studholme D.J."/>
        </authorList>
    </citation>
    <scope>NUCLEOTIDE SEQUENCE [LARGE SCALE GENOMIC DNA]</scope>
</reference>
<dbReference type="EMBL" id="AMZH03013674">
    <property type="protein sequence ID" value="RRT48880.1"/>
    <property type="molecule type" value="Genomic_DNA"/>
</dbReference>
<dbReference type="InterPro" id="IPR019547">
    <property type="entry name" value="Lipid_desat"/>
</dbReference>
<comment type="subcellular location">
    <subcellularLocation>
        <location evidence="1">Membrane</location>
        <topology evidence="1">Multi-pass membrane protein</topology>
    </subcellularLocation>
</comment>
<dbReference type="AlphaFoldDB" id="A0A426YB21"/>
<dbReference type="PANTHER" id="PTHR48140:SF1">
    <property type="entry name" value="FATTY ACID DESATURASE 4, CHLOROPLASTIC-RELATED"/>
    <property type="match status" value="1"/>
</dbReference>
<evidence type="ECO:0000256" key="1">
    <source>
        <dbReference type="ARBA" id="ARBA00004141"/>
    </source>
</evidence>
<evidence type="ECO:0000313" key="7">
    <source>
        <dbReference type="EMBL" id="RRT48880.1"/>
    </source>
</evidence>
<evidence type="ECO:0000256" key="4">
    <source>
        <dbReference type="ARBA" id="ARBA00022989"/>
    </source>
</evidence>
<keyword evidence="3" id="KW-0812">Transmembrane</keyword>
<dbReference type="UniPathway" id="UPA00199"/>
<gene>
    <name evidence="7" type="ORF">B296_00040936</name>
</gene>
<evidence type="ECO:0000256" key="5">
    <source>
        <dbReference type="ARBA" id="ARBA00023136"/>
    </source>
</evidence>
<protein>
    <recommendedName>
        <fullName evidence="6">Lipid desaturase domain-containing protein</fullName>
    </recommendedName>
</protein>
<sequence length="372" mass="41215">MTHQYTSSVVLTEAIRLPPPLPLVSQTPIRWSAPSTHPRAPFHHHKPPLLLLTTISFLPRSLFISHLLLLLFLSSSTRQMYTLTPYSRISRVPRHHHRPCRATISTHPSTIAAPPRLDDVTRMTPTNVAIDDPSSLRSTWSHRAWVATGFASVLTSLAKSVAAAADSGSVVEPLLAAYVGYILADLGTGIYHWAIDNYGGPSTPVFGSQIEAFQGHHRWPWTITRRQFANNLHALARSVALTVLPIEALLYAGGGGGDAASHAFVGTCAGCVMLSQQFHAWAHEKRSRLPAAVAALQEAGVLVSRPMHAAHHREPYNTNYCIVSGVWNAELERWKVFEAAEMFIFFRFGVRPRSWSETRPEWREEAEPATKP</sequence>
<dbReference type="GO" id="GO:0016020">
    <property type="term" value="C:membrane"/>
    <property type="evidence" value="ECO:0007669"/>
    <property type="project" value="UniProtKB-SubCell"/>
</dbReference>
<accession>A0A426YB21</accession>
<dbReference type="GO" id="GO:0006631">
    <property type="term" value="P:fatty acid metabolic process"/>
    <property type="evidence" value="ECO:0007669"/>
    <property type="project" value="UniProtKB-UniPathway"/>
</dbReference>
<comment type="similarity">
    <text evidence="2">Belongs to the fatty acid desaturase CarF family.</text>
</comment>
<evidence type="ECO:0000256" key="3">
    <source>
        <dbReference type="ARBA" id="ARBA00022692"/>
    </source>
</evidence>
<evidence type="ECO:0000259" key="6">
    <source>
        <dbReference type="Pfam" id="PF10520"/>
    </source>
</evidence>
<keyword evidence="4" id="KW-1133">Transmembrane helix</keyword>
<feature type="domain" description="Lipid desaturase" evidence="6">
    <location>
        <begin position="181"/>
        <end position="355"/>
    </location>
</feature>
<evidence type="ECO:0000256" key="2">
    <source>
        <dbReference type="ARBA" id="ARBA00007620"/>
    </source>
</evidence>
<evidence type="ECO:0000313" key="8">
    <source>
        <dbReference type="Proteomes" id="UP000287651"/>
    </source>
</evidence>
<dbReference type="InterPro" id="IPR052864">
    <property type="entry name" value="Chloroplast_FAD_CarF"/>
</dbReference>
<comment type="caution">
    <text evidence="7">The sequence shown here is derived from an EMBL/GenBank/DDBJ whole genome shotgun (WGS) entry which is preliminary data.</text>
</comment>